<organism evidence="1 2">
    <name type="scientific">Solicola gregarius</name>
    <dbReference type="NCBI Taxonomy" id="2908642"/>
    <lineage>
        <taxon>Bacteria</taxon>
        <taxon>Bacillati</taxon>
        <taxon>Actinomycetota</taxon>
        <taxon>Actinomycetes</taxon>
        <taxon>Propionibacteriales</taxon>
        <taxon>Nocardioidaceae</taxon>
        <taxon>Solicola</taxon>
    </lineage>
</organism>
<dbReference type="PANTHER" id="PTHR42866:SF1">
    <property type="entry name" value="SPORE COAT POLYSACCHARIDE BIOSYNTHESIS PROTEIN SPSF"/>
    <property type="match status" value="1"/>
</dbReference>
<proteinExistence type="predicted"/>
<sequence>MRAYSSMRPRTVAVVQARSASVRLPRKVLLDLAERAVIDWVVGRVRRAATVDQVVVATTDDPSDNALAAHCRDAGYPFVRGSTTDVLDRVVTAAASERADVVVRLRGHSPLVDPDVVDLVVRTHLSERRDYTANRLPEPQPHTYPPGLDVEVVSMAALTDAWASRRDRGREGDVTSYLYEAPGRFNVRLVGAPVETADARWSIGTRADLEALRALVVAAHAELSTPWTDLLAVWQRHPEIAALNDRAGLVS</sequence>
<dbReference type="Gene3D" id="3.90.550.10">
    <property type="entry name" value="Spore Coat Polysaccharide Biosynthesis Protein SpsA, Chain A"/>
    <property type="match status" value="1"/>
</dbReference>
<evidence type="ECO:0008006" key="3">
    <source>
        <dbReference type="Google" id="ProtNLM"/>
    </source>
</evidence>
<name>A0AA46TL90_9ACTN</name>
<dbReference type="KEGG" id="sgrg:L0C25_07930"/>
<dbReference type="InterPro" id="IPR029044">
    <property type="entry name" value="Nucleotide-diphossugar_trans"/>
</dbReference>
<protein>
    <recommendedName>
        <fullName evidence="3">Spore coat polysaccharide biosynthesis protein SpsF</fullName>
    </recommendedName>
</protein>
<dbReference type="PANTHER" id="PTHR42866">
    <property type="entry name" value="3-DEOXY-MANNO-OCTULOSONATE CYTIDYLYLTRANSFERASE"/>
    <property type="match status" value="1"/>
</dbReference>
<dbReference type="Pfam" id="PF02348">
    <property type="entry name" value="CTP_transf_3"/>
    <property type="match status" value="1"/>
</dbReference>
<dbReference type="SUPFAM" id="SSF53448">
    <property type="entry name" value="Nucleotide-diphospho-sugar transferases"/>
    <property type="match status" value="1"/>
</dbReference>
<reference evidence="1" key="1">
    <citation type="submission" date="2022-01" db="EMBL/GenBank/DDBJ databases">
        <title>Nocardioidaceae gen. sp. A5X3R13.</title>
        <authorList>
            <person name="Lopez Marin M.A."/>
            <person name="Uhlik O."/>
        </authorList>
    </citation>
    <scope>NUCLEOTIDE SEQUENCE</scope>
    <source>
        <strain evidence="1">A5X3R13</strain>
    </source>
</reference>
<evidence type="ECO:0000313" key="2">
    <source>
        <dbReference type="Proteomes" id="UP001164390"/>
    </source>
</evidence>
<dbReference type="Proteomes" id="UP001164390">
    <property type="component" value="Chromosome"/>
</dbReference>
<dbReference type="EMBL" id="CP094970">
    <property type="protein sequence ID" value="UYM06994.1"/>
    <property type="molecule type" value="Genomic_DNA"/>
</dbReference>
<accession>A0AA46TL90</accession>
<keyword evidence="2" id="KW-1185">Reference proteome</keyword>
<dbReference type="RefSeq" id="WP_271635937.1">
    <property type="nucleotide sequence ID" value="NZ_CP094970.1"/>
</dbReference>
<gene>
    <name evidence="1" type="ORF">L0C25_07930</name>
</gene>
<dbReference type="GO" id="GO:0005829">
    <property type="term" value="C:cytosol"/>
    <property type="evidence" value="ECO:0007669"/>
    <property type="project" value="TreeGrafter"/>
</dbReference>
<dbReference type="InterPro" id="IPR003329">
    <property type="entry name" value="Cytidylyl_trans"/>
</dbReference>
<dbReference type="AlphaFoldDB" id="A0AA46TL90"/>
<evidence type="ECO:0000313" key="1">
    <source>
        <dbReference type="EMBL" id="UYM06994.1"/>
    </source>
</evidence>